<comment type="caution">
    <text evidence="1">The sequence shown here is derived from an EMBL/GenBank/DDBJ whole genome shotgun (WGS) entry which is preliminary data.</text>
</comment>
<sequence length="82" mass="9470">EDSLNSDENDDTKSISPQKEKLSNFIRFLIQSNPTLNKNILSTTANNRHKILRDYLDELKSKGTDIDYEIPSSPTLERYLNL</sequence>
<evidence type="ECO:0000313" key="1">
    <source>
        <dbReference type="EMBL" id="ECC3456675.1"/>
    </source>
</evidence>
<gene>
    <name evidence="1" type="ORF">ACH21_22620</name>
</gene>
<feature type="non-terminal residue" evidence="1">
    <location>
        <position position="1"/>
    </location>
</feature>
<reference evidence="1" key="1">
    <citation type="submission" date="2018-07" db="EMBL/GenBank/DDBJ databases">
        <authorList>
            <consortium name="GenomeTrakr network: Whole genome sequencing for foodborne pathogen traceback"/>
        </authorList>
    </citation>
    <scope>NUCLEOTIDE SEQUENCE</scope>
    <source>
        <strain evidence="1">WAPHL_SAL-A00798</strain>
    </source>
</reference>
<dbReference type="AlphaFoldDB" id="A0A5Y1Y1Y9"/>
<dbReference type="EMBL" id="AAIBEK010000041">
    <property type="protein sequence ID" value="ECC3456675.1"/>
    <property type="molecule type" value="Genomic_DNA"/>
</dbReference>
<name>A0A5Y1Y1Y9_SALET</name>
<organism evidence="1">
    <name type="scientific">Salmonella enterica I</name>
    <dbReference type="NCBI Taxonomy" id="59201"/>
    <lineage>
        <taxon>Bacteria</taxon>
        <taxon>Pseudomonadati</taxon>
        <taxon>Pseudomonadota</taxon>
        <taxon>Gammaproteobacteria</taxon>
        <taxon>Enterobacterales</taxon>
        <taxon>Enterobacteriaceae</taxon>
        <taxon>Salmonella</taxon>
    </lineage>
</organism>
<proteinExistence type="predicted"/>
<protein>
    <submittedName>
        <fullName evidence="1">Uncharacterized protein</fullName>
    </submittedName>
</protein>
<accession>A0A5Y1Y1Y9</accession>